<evidence type="ECO:0000313" key="2">
    <source>
        <dbReference type="EMBL" id="EEQ07355.1"/>
    </source>
</evidence>
<reference evidence="2" key="1">
    <citation type="submission" date="2008-12" db="EMBL/GenBank/DDBJ databases">
        <title>Annotation of the Yersinia bercovieri ATCC 43970 genome.</title>
        <authorList>
            <person name="Read T.D."/>
            <person name="Akmal A."/>
            <person name="Bishop-Lilly K."/>
            <person name="Chen P.E."/>
            <person name="Cook C."/>
            <person name="Kiley M.P."/>
            <person name="Lentz S."/>
            <person name="Mateczun A."/>
            <person name="Nagarajan N."/>
            <person name="Nolan N."/>
            <person name="Osborne B.I."/>
            <person name="Pop M."/>
            <person name="Sozhamannan S."/>
            <person name="Stewart A.C."/>
            <person name="Sulakvelidze A."/>
            <person name="Thomason B."/>
            <person name="Willner K."/>
            <person name="Zwick M.E."/>
        </authorList>
    </citation>
    <scope>NUCLEOTIDE SEQUENCE [LARGE SCALE GENOMIC DNA]</scope>
    <source>
        <strain evidence="2">ATCC 43970</strain>
    </source>
</reference>
<gene>
    <name evidence="2" type="ORF">yberc0001_24890</name>
</gene>
<keyword evidence="1" id="KW-0472">Membrane</keyword>
<keyword evidence="1" id="KW-1133">Transmembrane helix</keyword>
<keyword evidence="1" id="KW-0812">Transmembrane</keyword>
<name>A0ABP2EAC2_YERBE</name>
<keyword evidence="3" id="KW-1185">Reference proteome</keyword>
<dbReference type="Proteomes" id="UP000010319">
    <property type="component" value="Unassembled WGS sequence"/>
</dbReference>
<proteinExistence type="predicted"/>
<organism evidence="2 3">
    <name type="scientific">Yersinia bercovieri ATCC 43970</name>
    <dbReference type="NCBI Taxonomy" id="349968"/>
    <lineage>
        <taxon>Bacteria</taxon>
        <taxon>Pseudomonadati</taxon>
        <taxon>Pseudomonadota</taxon>
        <taxon>Gammaproteobacteria</taxon>
        <taxon>Enterobacterales</taxon>
        <taxon>Yersiniaceae</taxon>
        <taxon>Yersinia</taxon>
    </lineage>
</organism>
<evidence type="ECO:0000256" key="1">
    <source>
        <dbReference type="SAM" id="Phobius"/>
    </source>
</evidence>
<dbReference type="EMBL" id="AALC02000013">
    <property type="protein sequence ID" value="EEQ07355.1"/>
    <property type="molecule type" value="Genomic_DNA"/>
</dbReference>
<comment type="caution">
    <text evidence="2">The sequence shown here is derived from an EMBL/GenBank/DDBJ whole genome shotgun (WGS) entry which is preliminary data.</text>
</comment>
<protein>
    <submittedName>
        <fullName evidence="2">Uncharacterized protein</fullName>
    </submittedName>
</protein>
<evidence type="ECO:0000313" key="3">
    <source>
        <dbReference type="Proteomes" id="UP000010319"/>
    </source>
</evidence>
<sequence>MCREGQSIICINLIHLAALNIAIGAVSFSLILVINSKLEPFVALLYQIIAS</sequence>
<accession>A0ABP2EAC2</accession>
<feature type="transmembrane region" description="Helical" evidence="1">
    <location>
        <begin position="12"/>
        <end position="34"/>
    </location>
</feature>